<organism evidence="5">
    <name type="scientific">freshwater metagenome</name>
    <dbReference type="NCBI Taxonomy" id="449393"/>
    <lineage>
        <taxon>unclassified sequences</taxon>
        <taxon>metagenomes</taxon>
        <taxon>ecological metagenomes</taxon>
    </lineage>
</organism>
<evidence type="ECO:0000259" key="4">
    <source>
        <dbReference type="Pfam" id="PF13193"/>
    </source>
</evidence>
<dbReference type="GO" id="GO:0006631">
    <property type="term" value="P:fatty acid metabolic process"/>
    <property type="evidence" value="ECO:0007669"/>
    <property type="project" value="TreeGrafter"/>
</dbReference>
<name>A0A6J6BIS1_9ZZZZ</name>
<feature type="domain" description="AMP-binding enzyme C-terminal" evidence="4">
    <location>
        <begin position="368"/>
        <end position="439"/>
    </location>
</feature>
<sequence length="452" mass="48219">MELLTAAESEVQQRAVAGALLQRGLKAGDRVAMSTSGTAAMLSAVLGSLRVGIIPVVLNSALLQHERAELLLNADPAFTIDDAVLAQLLDGPPAELAAVPLARPMHYTSGTSGTPKGVWSGVLSEDQAQRLFDDEADLWGFNSADLHLTCSPLHHSAPIRFGGGTLLRGGSVVVPGKFDAHQIAEVIQTHRPTSAFMVPSHLQRLRAIGALSTTDGVDCSSFRLIAHAGEPCPPPLKAAAIQAFPTGSVWEFYGSTEGQFTACASADWEERPGTVGQARAGRALSVDPDGTIWCAAPEYAEFSYWRDAERTESAWRRDPFSRGEQVGSKRNSFTVGDLGRLDEDGFLWLDGRRDDLIISGGVNVYPAEVERVLAHAPGVQEVAVFGVADDRWGQKVCAAVTGATTEAAIIGFAKSQMAAHKCPKAIYIVSELPRTSTGKIQRRELPAQLGFE</sequence>
<dbReference type="EMBL" id="CAEZSF010000072">
    <property type="protein sequence ID" value="CAB4538537.1"/>
    <property type="molecule type" value="Genomic_DNA"/>
</dbReference>
<evidence type="ECO:0000256" key="1">
    <source>
        <dbReference type="ARBA" id="ARBA00006432"/>
    </source>
</evidence>
<comment type="similarity">
    <text evidence="1">Belongs to the ATP-dependent AMP-binding enzyme family.</text>
</comment>
<accession>A0A6J6BIS1</accession>
<dbReference type="AlphaFoldDB" id="A0A6J6BIS1"/>
<evidence type="ECO:0000256" key="2">
    <source>
        <dbReference type="ARBA" id="ARBA00022598"/>
    </source>
</evidence>
<proteinExistence type="inferred from homology"/>
<dbReference type="InterPro" id="IPR042099">
    <property type="entry name" value="ANL_N_sf"/>
</dbReference>
<gene>
    <name evidence="5" type="ORF">UFOPK1358_00887</name>
</gene>
<dbReference type="Pfam" id="PF00501">
    <property type="entry name" value="AMP-binding"/>
    <property type="match status" value="2"/>
</dbReference>
<dbReference type="PANTHER" id="PTHR43201">
    <property type="entry name" value="ACYL-COA SYNTHETASE"/>
    <property type="match status" value="1"/>
</dbReference>
<dbReference type="InterPro" id="IPR000873">
    <property type="entry name" value="AMP-dep_synth/lig_dom"/>
</dbReference>
<evidence type="ECO:0000313" key="5">
    <source>
        <dbReference type="EMBL" id="CAB4538537.1"/>
    </source>
</evidence>
<dbReference type="PANTHER" id="PTHR43201:SF5">
    <property type="entry name" value="MEDIUM-CHAIN ACYL-COA LIGASE ACSF2, MITOCHONDRIAL"/>
    <property type="match status" value="1"/>
</dbReference>
<dbReference type="SUPFAM" id="SSF56801">
    <property type="entry name" value="Acetyl-CoA synthetase-like"/>
    <property type="match status" value="1"/>
</dbReference>
<dbReference type="InterPro" id="IPR045851">
    <property type="entry name" value="AMP-bd_C_sf"/>
</dbReference>
<feature type="domain" description="AMP-dependent synthetase/ligase" evidence="3">
    <location>
        <begin position="4"/>
        <end position="81"/>
    </location>
</feature>
<dbReference type="GO" id="GO:0031956">
    <property type="term" value="F:medium-chain fatty acid-CoA ligase activity"/>
    <property type="evidence" value="ECO:0007669"/>
    <property type="project" value="TreeGrafter"/>
</dbReference>
<dbReference type="Gene3D" id="3.30.300.30">
    <property type="match status" value="1"/>
</dbReference>
<protein>
    <submittedName>
        <fullName evidence="5">Unannotated protein</fullName>
    </submittedName>
</protein>
<dbReference type="Pfam" id="PF13193">
    <property type="entry name" value="AMP-binding_C"/>
    <property type="match status" value="1"/>
</dbReference>
<dbReference type="InterPro" id="IPR025110">
    <property type="entry name" value="AMP-bd_C"/>
</dbReference>
<feature type="domain" description="AMP-dependent synthetase/ligase" evidence="3">
    <location>
        <begin position="105"/>
        <end position="288"/>
    </location>
</feature>
<dbReference type="Gene3D" id="3.40.50.12780">
    <property type="entry name" value="N-terminal domain of ligase-like"/>
    <property type="match status" value="1"/>
</dbReference>
<reference evidence="5" key="1">
    <citation type="submission" date="2020-05" db="EMBL/GenBank/DDBJ databases">
        <authorList>
            <person name="Chiriac C."/>
            <person name="Salcher M."/>
            <person name="Ghai R."/>
            <person name="Kavagutti S V."/>
        </authorList>
    </citation>
    <scope>NUCLEOTIDE SEQUENCE</scope>
</reference>
<evidence type="ECO:0000259" key="3">
    <source>
        <dbReference type="Pfam" id="PF00501"/>
    </source>
</evidence>
<keyword evidence="2" id="KW-0436">Ligase</keyword>